<dbReference type="PANTHER" id="PTHR22958:SF1">
    <property type="entry name" value="GLYCEROPHOSPHOCHOLINE PHOSPHODIESTERASE GPCPD1"/>
    <property type="match status" value="1"/>
</dbReference>
<keyword evidence="9" id="KW-1185">Reference proteome</keyword>
<dbReference type="EMBL" id="JARVKM010000112">
    <property type="protein sequence ID" value="KAK9769748.1"/>
    <property type="molecule type" value="Genomic_DNA"/>
</dbReference>
<evidence type="ECO:0000259" key="6">
    <source>
        <dbReference type="PROSITE" id="PS51382"/>
    </source>
</evidence>
<dbReference type="SUPFAM" id="SSF48403">
    <property type="entry name" value="Ankyrin repeat"/>
    <property type="match status" value="1"/>
</dbReference>
<dbReference type="Pfam" id="PF03105">
    <property type="entry name" value="SPX"/>
    <property type="match status" value="1"/>
</dbReference>
<dbReference type="Gene3D" id="3.20.20.190">
    <property type="entry name" value="Phosphatidylinositol (PI) phosphodiesterase"/>
    <property type="match status" value="1"/>
</dbReference>
<organism evidence="8 9">
    <name type="scientific">Seiridium cardinale</name>
    <dbReference type="NCBI Taxonomy" id="138064"/>
    <lineage>
        <taxon>Eukaryota</taxon>
        <taxon>Fungi</taxon>
        <taxon>Dikarya</taxon>
        <taxon>Ascomycota</taxon>
        <taxon>Pezizomycotina</taxon>
        <taxon>Sordariomycetes</taxon>
        <taxon>Xylariomycetidae</taxon>
        <taxon>Amphisphaeriales</taxon>
        <taxon>Sporocadaceae</taxon>
        <taxon>Seiridium</taxon>
    </lineage>
</organism>
<feature type="domain" description="GP-PDE" evidence="7">
    <location>
        <begin position="714"/>
        <end position="1044"/>
    </location>
</feature>
<evidence type="ECO:0000256" key="1">
    <source>
        <dbReference type="ARBA" id="ARBA00022737"/>
    </source>
</evidence>
<feature type="domain" description="SPX" evidence="6">
    <location>
        <begin position="1"/>
        <end position="147"/>
    </location>
</feature>
<dbReference type="Gene3D" id="1.25.40.20">
    <property type="entry name" value="Ankyrin repeat-containing domain"/>
    <property type="match status" value="2"/>
</dbReference>
<dbReference type="PANTHER" id="PTHR22958">
    <property type="entry name" value="GLYCEROPHOSPHORYL DIESTER PHOSPHODIESTERASE"/>
    <property type="match status" value="1"/>
</dbReference>
<dbReference type="InterPro" id="IPR057506">
    <property type="entry name" value="C2_GPCPD1"/>
</dbReference>
<dbReference type="InterPro" id="IPR017946">
    <property type="entry name" value="PLC-like_Pdiesterase_TIM-brl"/>
</dbReference>
<dbReference type="SUPFAM" id="SSF51695">
    <property type="entry name" value="PLC-like phosphodiesterases"/>
    <property type="match status" value="1"/>
</dbReference>
<evidence type="ECO:0000259" key="7">
    <source>
        <dbReference type="PROSITE" id="PS51704"/>
    </source>
</evidence>
<evidence type="ECO:0000313" key="8">
    <source>
        <dbReference type="EMBL" id="KAK9769748.1"/>
    </source>
</evidence>
<dbReference type="PROSITE" id="PS50297">
    <property type="entry name" value="ANK_REP_REGION"/>
    <property type="match status" value="2"/>
</dbReference>
<dbReference type="CDD" id="cd14447">
    <property type="entry name" value="SPX"/>
    <property type="match status" value="1"/>
</dbReference>
<dbReference type="PRINTS" id="PR01415">
    <property type="entry name" value="ANKYRIN"/>
</dbReference>
<feature type="compositionally biased region" description="Basic and acidic residues" evidence="5">
    <location>
        <begin position="800"/>
        <end position="816"/>
    </location>
</feature>
<dbReference type="PROSITE" id="PS50088">
    <property type="entry name" value="ANK_REPEAT"/>
    <property type="match status" value="2"/>
</dbReference>
<feature type="region of interest" description="Disordered" evidence="5">
    <location>
        <begin position="798"/>
        <end position="835"/>
    </location>
</feature>
<evidence type="ECO:0000256" key="3">
    <source>
        <dbReference type="ARBA" id="ARBA00023043"/>
    </source>
</evidence>
<name>A0ABR2X7H6_9PEZI</name>
<accession>A0ABR2X7H6</accession>
<dbReference type="Pfam" id="PF12796">
    <property type="entry name" value="Ank_2"/>
    <property type="match status" value="2"/>
</dbReference>
<feature type="repeat" description="ANK" evidence="4">
    <location>
        <begin position="347"/>
        <end position="368"/>
    </location>
</feature>
<dbReference type="InterPro" id="IPR002110">
    <property type="entry name" value="Ankyrin_rpt"/>
</dbReference>
<evidence type="ECO:0000256" key="5">
    <source>
        <dbReference type="SAM" id="MobiDB-lite"/>
    </source>
</evidence>
<comment type="caution">
    <text evidence="8">The sequence shown here is derived from an EMBL/GenBank/DDBJ whole genome shotgun (WGS) entry which is preliminary data.</text>
</comment>
<keyword evidence="1" id="KW-0677">Repeat</keyword>
<dbReference type="PROSITE" id="PS50007">
    <property type="entry name" value="PIPLC_X_DOMAIN"/>
    <property type="match status" value="1"/>
</dbReference>
<evidence type="ECO:0000256" key="2">
    <source>
        <dbReference type="ARBA" id="ARBA00022801"/>
    </source>
</evidence>
<feature type="repeat" description="ANK" evidence="4">
    <location>
        <begin position="450"/>
        <end position="482"/>
    </location>
</feature>
<dbReference type="InterPro" id="IPR030395">
    <property type="entry name" value="GP_PDE_dom"/>
</dbReference>
<dbReference type="SMART" id="SM00248">
    <property type="entry name" value="ANK"/>
    <property type="match status" value="7"/>
</dbReference>
<keyword evidence="2" id="KW-0378">Hydrolase</keyword>
<dbReference type="PROSITE" id="PS51382">
    <property type="entry name" value="SPX"/>
    <property type="match status" value="1"/>
</dbReference>
<dbReference type="Pfam" id="PF03009">
    <property type="entry name" value="GDPD"/>
    <property type="match status" value="1"/>
</dbReference>
<evidence type="ECO:0000313" key="9">
    <source>
        <dbReference type="Proteomes" id="UP001465668"/>
    </source>
</evidence>
<proteinExistence type="predicted"/>
<dbReference type="PROSITE" id="PS51704">
    <property type="entry name" value="GP_PDE"/>
    <property type="match status" value="1"/>
</dbReference>
<sequence>MKFGRDFQRLQLPQWKEAYINYDNLKQIAKHHPHSPDQSSKNNNLETCLTLEIDEANRFLQKQLNFFYGWIEATLSRFSLAGISLELEGLAQVAPSELQDLSGCLQEILAFVSQLEAFAKINRDAIHKLLTKSGWADACAATAGGLRLEGLLFVSPWINTAARLRDLLGLAGQARDLHQVTRSVQSLLLQRVSPMALGCSSDEVHRSIRVDDSASLMVVLASPVSYMENQAMLYSVLQVAINYRATMCIKSLLEEITSPLDDPSCGHQDALHQLIIQNLRARPDLAALDILVEIFRELSPYQHHMLLVKDWRQRYPLHYAAEQGLVKLCKQLVKFMEPAAILEADASGMTPLHLAVSAGHVAVVKSLLTPDAVPCMLSEEVTGRLLHIAVQARSADVTECLLTLGKGLNFRDKCGRTPLFNAVTQGQVETIKTLLVESVRPDLDLTEDAYGWSPLIVACVCGHLEAVKLLLQAGADVNVKDHRGWTAVDHASYRAHMTLVDALQQASHVLGLSDTHAMTPVYSRAIKPKSTQRSTSLSLDIPQQNGNTPVTSVFVNLGSFDVTSSNLILKTASCITNRPLQNVTSQLQLEASGSDCLEEPYMVSLPLLGDVSEVTWVFSTSNPDDLKLSFKLFECLDDTKSTKRLLASGIALLDSIKAWFRPGRQSLKRESTVALGTPEGGFGGSITFTHLVCHPYSAPGPPKHTQKMRASDSTQVVGHRGLGWNMAGLGRMQIGEHTVQSLQSALDHGADLIEFDVQITRDRVPVIYHDWQVSETGLDIPIHAMTYKQWMAISEAQTNSHHDTPRGRLPWDERARPKAPSRRNSKSLCPHPDHPRKAMAERMMHTVEYARNHNKGNIRGECIHDAFTTLRELFQKFPDDVNFDIELKYPMLWECPYWEMEPYWTEMNEYIDTTLDVVFELGRNRSIFFTCFNPEVCILLSTKQKTYPVVFLNDSMVSGPAGDQRAISLQQAMRFARQWGLQGIVMAAEPFVAAPKLIKHVKEHGLVCGSYGSLNDIPEHAKKQAYEGIDMLVVNNVRLISNTLRSMDR</sequence>
<gene>
    <name evidence="8" type="ORF">SCAR479_13585</name>
</gene>
<dbReference type="Proteomes" id="UP001465668">
    <property type="component" value="Unassembled WGS sequence"/>
</dbReference>
<dbReference type="InterPro" id="IPR036770">
    <property type="entry name" value="Ankyrin_rpt-contain_sf"/>
</dbReference>
<dbReference type="InterPro" id="IPR004331">
    <property type="entry name" value="SPX_dom"/>
</dbReference>
<reference evidence="8 9" key="1">
    <citation type="submission" date="2024-02" db="EMBL/GenBank/DDBJ databases">
        <title>First draft genome assembly of two strains of Seiridium cardinale.</title>
        <authorList>
            <person name="Emiliani G."/>
            <person name="Scali E."/>
        </authorList>
    </citation>
    <scope>NUCLEOTIDE SEQUENCE [LARGE SCALE GENOMIC DNA]</scope>
    <source>
        <strain evidence="8 9">BM-138-000479</strain>
    </source>
</reference>
<dbReference type="Pfam" id="PF25329">
    <property type="entry name" value="C2_GDE1"/>
    <property type="match status" value="1"/>
</dbReference>
<protein>
    <submittedName>
        <fullName evidence="8">GP-PDE domain-containing protein</fullName>
    </submittedName>
</protein>
<keyword evidence="3 4" id="KW-0040">ANK repeat</keyword>
<evidence type="ECO:0000256" key="4">
    <source>
        <dbReference type="PROSITE-ProRule" id="PRU00023"/>
    </source>
</evidence>
<dbReference type="InterPro" id="IPR051578">
    <property type="entry name" value="GDPD"/>
</dbReference>